<name>A0A174HW51_9CLOT</name>
<dbReference type="PROSITE" id="PS50883">
    <property type="entry name" value="EAL"/>
    <property type="match status" value="1"/>
</dbReference>
<dbReference type="NCBIfam" id="TIGR00254">
    <property type="entry name" value="GGDEF"/>
    <property type="match status" value="1"/>
</dbReference>
<feature type="domain" description="EAL" evidence="1">
    <location>
        <begin position="310"/>
        <end position="562"/>
    </location>
</feature>
<feature type="domain" description="GGDEF" evidence="2">
    <location>
        <begin position="168"/>
        <end position="301"/>
    </location>
</feature>
<evidence type="ECO:0000313" key="3">
    <source>
        <dbReference type="EMBL" id="CUO79133.1"/>
    </source>
</evidence>
<dbReference type="SUPFAM" id="SSF55073">
    <property type="entry name" value="Nucleotide cyclase"/>
    <property type="match status" value="1"/>
</dbReference>
<dbReference type="GeneID" id="83010802"/>
<proteinExistence type="predicted"/>
<dbReference type="Pfam" id="PF00563">
    <property type="entry name" value="EAL"/>
    <property type="match status" value="1"/>
</dbReference>
<dbReference type="EMBL" id="CYZV01000053">
    <property type="protein sequence ID" value="CUO79133.1"/>
    <property type="molecule type" value="Genomic_DNA"/>
</dbReference>
<dbReference type="SUPFAM" id="SSF141868">
    <property type="entry name" value="EAL domain-like"/>
    <property type="match status" value="1"/>
</dbReference>
<evidence type="ECO:0000259" key="1">
    <source>
        <dbReference type="PROSITE" id="PS50883"/>
    </source>
</evidence>
<dbReference type="RefSeq" id="WP_052330585.1">
    <property type="nucleotide sequence ID" value="NZ_CYYT01000024.1"/>
</dbReference>
<dbReference type="EC" id="3.1.4.52" evidence="3"/>
<dbReference type="SMART" id="SM00052">
    <property type="entry name" value="EAL"/>
    <property type="match status" value="1"/>
</dbReference>
<dbReference type="InterPro" id="IPR043128">
    <property type="entry name" value="Rev_trsase/Diguanyl_cyclase"/>
</dbReference>
<dbReference type="Pfam" id="PF00990">
    <property type="entry name" value="GGDEF"/>
    <property type="match status" value="1"/>
</dbReference>
<protein>
    <submittedName>
        <fullName evidence="3">Diguanylate cyclase/phosphodiesterase</fullName>
        <ecNumber evidence="3">3.1.4.52</ecNumber>
    </submittedName>
</protein>
<dbReference type="OrthoDB" id="9762141at2"/>
<gene>
    <name evidence="3" type="primary">gmr_4</name>
    <name evidence="3" type="ORF">ERS852470_03378</name>
</gene>
<evidence type="ECO:0000259" key="2">
    <source>
        <dbReference type="PROSITE" id="PS50887"/>
    </source>
</evidence>
<reference evidence="3 4" key="1">
    <citation type="submission" date="2015-09" db="EMBL/GenBank/DDBJ databases">
        <authorList>
            <consortium name="Pathogen Informatics"/>
        </authorList>
    </citation>
    <scope>NUCLEOTIDE SEQUENCE [LARGE SCALE GENOMIC DNA]</scope>
    <source>
        <strain evidence="3 4">2789STDY5834855</strain>
    </source>
</reference>
<dbReference type="InterPro" id="IPR052155">
    <property type="entry name" value="Biofilm_reg_signaling"/>
</dbReference>
<dbReference type="PANTHER" id="PTHR44757">
    <property type="entry name" value="DIGUANYLATE CYCLASE DGCP"/>
    <property type="match status" value="1"/>
</dbReference>
<dbReference type="CDD" id="cd01948">
    <property type="entry name" value="EAL"/>
    <property type="match status" value="1"/>
</dbReference>
<dbReference type="PANTHER" id="PTHR44757:SF2">
    <property type="entry name" value="BIOFILM ARCHITECTURE MAINTENANCE PROTEIN MBAA"/>
    <property type="match status" value="1"/>
</dbReference>
<dbReference type="PROSITE" id="PS50887">
    <property type="entry name" value="GGDEF"/>
    <property type="match status" value="1"/>
</dbReference>
<evidence type="ECO:0000313" key="4">
    <source>
        <dbReference type="Proteomes" id="UP000095558"/>
    </source>
</evidence>
<dbReference type="SMART" id="SM00267">
    <property type="entry name" value="GGDEF"/>
    <property type="match status" value="1"/>
</dbReference>
<dbReference type="AlphaFoldDB" id="A0A174HW51"/>
<organism evidence="3 4">
    <name type="scientific">Clostridium disporicum</name>
    <dbReference type="NCBI Taxonomy" id="84024"/>
    <lineage>
        <taxon>Bacteria</taxon>
        <taxon>Bacillati</taxon>
        <taxon>Bacillota</taxon>
        <taxon>Clostridia</taxon>
        <taxon>Eubacteriales</taxon>
        <taxon>Clostridiaceae</taxon>
        <taxon>Clostridium</taxon>
    </lineage>
</organism>
<dbReference type="Gene3D" id="3.30.70.270">
    <property type="match status" value="1"/>
</dbReference>
<dbReference type="Gene3D" id="3.20.20.450">
    <property type="entry name" value="EAL domain"/>
    <property type="match status" value="1"/>
</dbReference>
<dbReference type="CDD" id="cd01949">
    <property type="entry name" value="GGDEF"/>
    <property type="match status" value="1"/>
</dbReference>
<sequence>MNIGKGKKNANENVCSEFEGLYGAIIFIDIKNKKVSLRGNLKSIFDIKCNNLNISIDEFCDYIHENHVEKFLCLFNECNLAKKDFKLQLKSPCLEMDNWIKIHLNKVIVEEEVIGYEGYVSKVIDSNEDEVAPLENTPYLDEVTGLHKRIYLKDKIDFYLGINKNSNNKSALIILGLDNFKYINDTFGVTYGDKYLKSVARELKNKIISDDYICRLEGDEFLIFLHNATTLTEIETKAQSIIDVFNKSYNIEGKQVHVTTSIGIAIYPDDGYRFDELIKNADAAMYEAKTKGKNQYQFFNDSIAQAMDRAYKIQNNLMSAIENEEMYVVFQPKVILAHERVNGFEALIRWNNKEIGNVPPNEFIPVAENNGMIVHLGNFVLREVFKKVDLLLKSGYSNFKIAVNLSDVQLRNQKLITYVKYLCDIYKIDGRYIEFEITEGILIKSYEDTLRSLYELKKLGSTIALDDFGTGYSSLNYLTKLPIDALKIDRSFVIDMIENHKSRWIVENIIQLSHKLGIEVVAEGVELEEQVDYLKSILCDIVQGYFYSKPESFEKVVNLLEK</sequence>
<keyword evidence="3" id="KW-0378">Hydrolase</keyword>
<dbReference type="GO" id="GO:0071111">
    <property type="term" value="F:cyclic-guanylate-specific phosphodiesterase activity"/>
    <property type="evidence" value="ECO:0007669"/>
    <property type="project" value="UniProtKB-EC"/>
</dbReference>
<dbReference type="InterPro" id="IPR035919">
    <property type="entry name" value="EAL_sf"/>
</dbReference>
<dbReference type="InterPro" id="IPR001633">
    <property type="entry name" value="EAL_dom"/>
</dbReference>
<dbReference type="InterPro" id="IPR029787">
    <property type="entry name" value="Nucleotide_cyclase"/>
</dbReference>
<dbReference type="InterPro" id="IPR000160">
    <property type="entry name" value="GGDEF_dom"/>
</dbReference>
<accession>A0A174HW51</accession>
<dbReference type="Proteomes" id="UP000095558">
    <property type="component" value="Unassembled WGS sequence"/>
</dbReference>